<evidence type="ECO:0000256" key="3">
    <source>
        <dbReference type="SAM" id="Phobius"/>
    </source>
</evidence>
<accession>A0A6A2XBD8</accession>
<proteinExistence type="predicted"/>
<protein>
    <recommendedName>
        <fullName evidence="6">Late embryogenesis abundant protein LEA-2 subgroup domain-containing protein</fullName>
    </recommendedName>
</protein>
<feature type="transmembrane region" description="Helical" evidence="3">
    <location>
        <begin position="50"/>
        <end position="73"/>
    </location>
</feature>
<gene>
    <name evidence="4" type="ORF">F3Y22_tig00111833pilonHSYRG00010</name>
</gene>
<keyword evidence="3" id="KW-1133">Transmembrane helix</keyword>
<dbReference type="PANTHER" id="PTHR31234:SF72">
    <property type="entry name" value="NDR1_HIN1-LIKE PROTEIN 6"/>
    <property type="match status" value="1"/>
</dbReference>
<evidence type="ECO:0000256" key="2">
    <source>
        <dbReference type="ARBA" id="ARBA00023136"/>
    </source>
</evidence>
<sequence>MGSQYPPNYMYQYPPQPYYGQPPPAVYYQPHPNPKAKPPGTSGCLRCICCCYNCLVCLILASFAISIFILVYYEPEIPVYELKDFQVKKFDIKGNILETDIAVSIHATNTNSKIELRYAKDNSIDVEYWETKICSGSFPSFLQPTKNTTMVHASLEGKTEVSQGFQDSIDRDQMEGRIPLDIEIEVSIIFVIEGINWIKMETKMKCILVVDSLKSDKKTKIFYKKCGIKL</sequence>
<comment type="caution">
    <text evidence="4">The sequence shown here is derived from an EMBL/GenBank/DDBJ whole genome shotgun (WGS) entry which is preliminary data.</text>
</comment>
<evidence type="ECO:0000313" key="4">
    <source>
        <dbReference type="EMBL" id="KAE8672921.1"/>
    </source>
</evidence>
<dbReference type="GO" id="GO:0005886">
    <property type="term" value="C:plasma membrane"/>
    <property type="evidence" value="ECO:0007669"/>
    <property type="project" value="TreeGrafter"/>
</dbReference>
<dbReference type="AlphaFoldDB" id="A0A6A2XBD8"/>
<dbReference type="PANTHER" id="PTHR31234">
    <property type="entry name" value="LATE EMBRYOGENESIS ABUNDANT (LEA) HYDROXYPROLINE-RICH GLYCOPROTEIN FAMILY"/>
    <property type="match status" value="1"/>
</dbReference>
<dbReference type="InterPro" id="IPR044839">
    <property type="entry name" value="NDR1-like"/>
</dbReference>
<dbReference type="GO" id="GO:0098542">
    <property type="term" value="P:defense response to other organism"/>
    <property type="evidence" value="ECO:0007669"/>
    <property type="project" value="InterPro"/>
</dbReference>
<dbReference type="OrthoDB" id="967315at2759"/>
<keyword evidence="2 3" id="KW-0472">Membrane</keyword>
<keyword evidence="3" id="KW-0812">Transmembrane</keyword>
<name>A0A6A2XBD8_HIBSY</name>
<evidence type="ECO:0000256" key="1">
    <source>
        <dbReference type="ARBA" id="ARBA00004370"/>
    </source>
</evidence>
<reference evidence="4" key="1">
    <citation type="submission" date="2019-09" db="EMBL/GenBank/DDBJ databases">
        <title>Draft genome information of white flower Hibiscus syriacus.</title>
        <authorList>
            <person name="Kim Y.-M."/>
        </authorList>
    </citation>
    <scope>NUCLEOTIDE SEQUENCE [LARGE SCALE GENOMIC DNA]</scope>
    <source>
        <strain evidence="4">YM2019G1</strain>
    </source>
</reference>
<comment type="subcellular location">
    <subcellularLocation>
        <location evidence="1">Membrane</location>
    </subcellularLocation>
</comment>
<evidence type="ECO:0008006" key="6">
    <source>
        <dbReference type="Google" id="ProtNLM"/>
    </source>
</evidence>
<evidence type="ECO:0000313" key="5">
    <source>
        <dbReference type="Proteomes" id="UP000436088"/>
    </source>
</evidence>
<dbReference type="Proteomes" id="UP000436088">
    <property type="component" value="Unassembled WGS sequence"/>
</dbReference>
<keyword evidence="5" id="KW-1185">Reference proteome</keyword>
<organism evidence="4 5">
    <name type="scientific">Hibiscus syriacus</name>
    <name type="common">Rose of Sharon</name>
    <dbReference type="NCBI Taxonomy" id="106335"/>
    <lineage>
        <taxon>Eukaryota</taxon>
        <taxon>Viridiplantae</taxon>
        <taxon>Streptophyta</taxon>
        <taxon>Embryophyta</taxon>
        <taxon>Tracheophyta</taxon>
        <taxon>Spermatophyta</taxon>
        <taxon>Magnoliopsida</taxon>
        <taxon>eudicotyledons</taxon>
        <taxon>Gunneridae</taxon>
        <taxon>Pentapetalae</taxon>
        <taxon>rosids</taxon>
        <taxon>malvids</taxon>
        <taxon>Malvales</taxon>
        <taxon>Malvaceae</taxon>
        <taxon>Malvoideae</taxon>
        <taxon>Hibiscus</taxon>
    </lineage>
</organism>
<dbReference type="EMBL" id="VEPZ02001440">
    <property type="protein sequence ID" value="KAE8672921.1"/>
    <property type="molecule type" value="Genomic_DNA"/>
</dbReference>